<name>W0FKR7_9BACT</name>
<evidence type="ECO:0008006" key="2">
    <source>
        <dbReference type="Google" id="ProtNLM"/>
    </source>
</evidence>
<proteinExistence type="predicted"/>
<reference evidence="1" key="1">
    <citation type="journal article" date="2013" name="PLoS ONE">
        <title>Metagenomic insights into the carbohydrate-active enzymes carried by the microorganisms adhering to solid digesta in the rumen of cows.</title>
        <authorList>
            <person name="Wang L."/>
            <person name="Hatem A."/>
            <person name="Catalyurek U.V."/>
            <person name="Morrison M."/>
            <person name="Yu Z."/>
        </authorList>
    </citation>
    <scope>NUCLEOTIDE SEQUENCE</scope>
</reference>
<accession>W0FKR7</accession>
<dbReference type="EMBL" id="KC246783">
    <property type="protein sequence ID" value="AHF24049.1"/>
    <property type="molecule type" value="Genomic_DNA"/>
</dbReference>
<organism evidence="1">
    <name type="scientific">uncultured bacterium Contig643</name>
    <dbReference type="NCBI Taxonomy" id="1393602"/>
    <lineage>
        <taxon>Bacteria</taxon>
        <taxon>environmental samples</taxon>
    </lineage>
</organism>
<dbReference type="InterPro" id="IPR025586">
    <property type="entry name" value="PcfJ"/>
</dbReference>
<dbReference type="AlphaFoldDB" id="W0FKR7"/>
<evidence type="ECO:0000313" key="1">
    <source>
        <dbReference type="EMBL" id="AHF24049.1"/>
    </source>
</evidence>
<dbReference type="Pfam" id="PF14284">
    <property type="entry name" value="PcfJ"/>
    <property type="match status" value="1"/>
</dbReference>
<protein>
    <recommendedName>
        <fullName evidence="2">PcfJ-like protein</fullName>
    </recommendedName>
</protein>
<sequence length="509" mass="59766">MTIEEFKEIAKQIPPSHPDTEWSFRVDCIRNHFLLYDGKKNKCICTTCGYEFDIAPREYSHMHGLLDECPCCGAEAICLSAGRGRGCYEERHRVLTFASDGKSLWMVTNNVLVKFEEFGMAQIYRQMIDVFRINAEEQRHWRYKGEGWLYPAWWEELKSFNPAPLPHAPYWPSKYYEHIFTADIDEIMKNSDCRYLAGEDLMKRMQWMDVTRWISLQMKYPALELLRKGGFENLAANRLNGSNYQNAINIRAKSIEKALRLPGKWVKALRRTGIGKKLTPAELKAFQRANDETRQAAIDNWEAFSNLINAYRYDEYKMLITKYMTIDRYLRYMGKQKRSDPTWYCDYLKNAYVLGWDLQRKRILFPADLIAAHDEASNMREMEKNAERDKLIRMHAIDINYEANGLTALCAMSQGELNNESRFLNHCVRTYGERVAEGRTLIYFVRKKDDRSTPYYTLEISPRDGHVVQCRGDHNCSMTEEVKEFRDGFEKAFKKMISKRGETICRAKA</sequence>